<keyword evidence="4" id="KW-1185">Reference proteome</keyword>
<feature type="region of interest" description="Disordered" evidence="1">
    <location>
        <begin position="275"/>
        <end position="304"/>
    </location>
</feature>
<dbReference type="RefSeq" id="WP_381170823.1">
    <property type="nucleotide sequence ID" value="NZ_JBHSFK010000010.1"/>
</dbReference>
<reference evidence="4" key="1">
    <citation type="journal article" date="2019" name="Int. J. Syst. Evol. Microbiol.">
        <title>The Global Catalogue of Microorganisms (GCM) 10K type strain sequencing project: providing services to taxonomists for standard genome sequencing and annotation.</title>
        <authorList>
            <consortium name="The Broad Institute Genomics Platform"/>
            <consortium name="The Broad Institute Genome Sequencing Center for Infectious Disease"/>
            <person name="Wu L."/>
            <person name="Ma J."/>
        </authorList>
    </citation>
    <scope>NUCLEOTIDE SEQUENCE [LARGE SCALE GENOMIC DNA]</scope>
    <source>
        <strain evidence="4">CGMCC 4.7177</strain>
    </source>
</reference>
<feature type="transmembrane region" description="Helical" evidence="2">
    <location>
        <begin position="215"/>
        <end position="235"/>
    </location>
</feature>
<feature type="transmembrane region" description="Helical" evidence="2">
    <location>
        <begin position="247"/>
        <end position="268"/>
    </location>
</feature>
<evidence type="ECO:0000256" key="2">
    <source>
        <dbReference type="SAM" id="Phobius"/>
    </source>
</evidence>
<name>A0ABV9ANH1_9ACTN</name>
<proteinExistence type="predicted"/>
<feature type="region of interest" description="Disordered" evidence="1">
    <location>
        <begin position="707"/>
        <end position="728"/>
    </location>
</feature>
<feature type="transmembrane region" description="Helical" evidence="2">
    <location>
        <begin position="422"/>
        <end position="441"/>
    </location>
</feature>
<protein>
    <submittedName>
        <fullName evidence="3">Uncharacterized protein</fullName>
    </submittedName>
</protein>
<keyword evidence="2" id="KW-1133">Transmembrane helix</keyword>
<feature type="transmembrane region" description="Helical" evidence="2">
    <location>
        <begin position="447"/>
        <end position="469"/>
    </location>
</feature>
<dbReference type="EMBL" id="JBHSFK010000010">
    <property type="protein sequence ID" value="MFC4501397.1"/>
    <property type="molecule type" value="Genomic_DNA"/>
</dbReference>
<dbReference type="Proteomes" id="UP001595839">
    <property type="component" value="Unassembled WGS sequence"/>
</dbReference>
<feature type="compositionally biased region" description="Basic and acidic residues" evidence="1">
    <location>
        <begin position="275"/>
        <end position="294"/>
    </location>
</feature>
<organism evidence="3 4">
    <name type="scientific">Streptomyces vulcanius</name>
    <dbReference type="NCBI Taxonomy" id="1441876"/>
    <lineage>
        <taxon>Bacteria</taxon>
        <taxon>Bacillati</taxon>
        <taxon>Actinomycetota</taxon>
        <taxon>Actinomycetes</taxon>
        <taxon>Kitasatosporales</taxon>
        <taxon>Streptomycetaceae</taxon>
        <taxon>Streptomyces</taxon>
    </lineage>
</organism>
<comment type="caution">
    <text evidence="3">The sequence shown here is derived from an EMBL/GenBank/DDBJ whole genome shotgun (WGS) entry which is preliminary data.</text>
</comment>
<sequence length="728" mass="82362">MTTANQGIQALDVSVHGVGVNHGEVNQYVLDRDASPEQKFQQGVRSLDAGLRARAELLIGEVVDNSDTPTPEALYHLALSLLSRRAPEDLTDEDWHRLRATLDALSDDPGEFGTAGRVLHDLVLASVSPARPTGPDGRPDVARLLADLPEVRAVQVRNHLRRVIDGIERDARDLGDDEVLADRMAGDRKEKAPYFFTPDPELHPPFPPEEREADLGTICFFGGIGVPAAVVMLIAQMPDRLDGFSRAVVWFCLTTGCVALATGIPEWLRAGAESRQRKERSAEPDHDGVPEREQGPGSVLLPATWRHAVRRTSPQWHAERERRAKAKQVAKKEEFRSTVETLVEDRFVEHEPADSYEAVEWRRRTEKVRRDLVDELTHRHWRTGTPGGLDWLIQLRAREFAERPSDELRQYGVARMREFRAWCGRAGIVLLGVGIAQLIPSEDWERGLPACLLLAASVGWSVWAGIHLAGHRLHRHDMEQYERDLAARKQWKEHVDAKRPGDEEMAHWYDLDQRYLRREVLSEHGMEHRDILFSFSLTEASAGRHVRAKVRNGPPRYSRYVQTLYVLTSSGVWASSWTVDFVTGEHEGRRDTVFRYDAISAVTLESVGVRFGDSRREIVSIADDGSLQDVADDDGLVLHEALRLDLHNGQRWSALLENYDELYDADEEDLVQLRRLALESSGITAGFRILTAMATEGRQWFERRRRQSHRAFTGDRPDAPPTLVLARE</sequence>
<evidence type="ECO:0000313" key="4">
    <source>
        <dbReference type="Proteomes" id="UP001595839"/>
    </source>
</evidence>
<accession>A0ABV9ANH1</accession>
<gene>
    <name evidence="3" type="ORF">ACFPIH_17990</name>
</gene>
<evidence type="ECO:0000313" key="3">
    <source>
        <dbReference type="EMBL" id="MFC4501397.1"/>
    </source>
</evidence>
<keyword evidence="2" id="KW-0472">Membrane</keyword>
<keyword evidence="2" id="KW-0812">Transmembrane</keyword>
<evidence type="ECO:0000256" key="1">
    <source>
        <dbReference type="SAM" id="MobiDB-lite"/>
    </source>
</evidence>